<sequence length="151" mass="16055">MDNRGATPVVGKALEAGIVVLYIGLLTTTLYGGVVPGYRTAAGDAVGDRTLAAAAERVQQSVPPEAAAVDVRVRVDLPRTIRGERYRIRTDGSALVLDHPHPEVGGRARLALPPQVVRVEGSWASDERALVRVRGTDEGVVVRLDERKGDG</sequence>
<gene>
    <name evidence="1" type="ORF">ACFQPE_09595</name>
</gene>
<dbReference type="InterPro" id="IPR055690">
    <property type="entry name" value="DUF7266"/>
</dbReference>
<comment type="caution">
    <text evidence="1">The sequence shown here is derived from an EMBL/GenBank/DDBJ whole genome shotgun (WGS) entry which is preliminary data.</text>
</comment>
<dbReference type="Pfam" id="PF23928">
    <property type="entry name" value="DUF7266"/>
    <property type="match status" value="1"/>
</dbReference>
<reference evidence="1 2" key="1">
    <citation type="journal article" date="2019" name="Int. J. Syst. Evol. Microbiol.">
        <title>The Global Catalogue of Microorganisms (GCM) 10K type strain sequencing project: providing services to taxonomists for standard genome sequencing and annotation.</title>
        <authorList>
            <consortium name="The Broad Institute Genomics Platform"/>
            <consortium name="The Broad Institute Genome Sequencing Center for Infectious Disease"/>
            <person name="Wu L."/>
            <person name="Ma J."/>
        </authorList>
    </citation>
    <scope>NUCLEOTIDE SEQUENCE [LARGE SCALE GENOMIC DNA]</scope>
    <source>
        <strain evidence="1 2">PSR21</strain>
    </source>
</reference>
<dbReference type="EMBL" id="JBHTBF010000002">
    <property type="protein sequence ID" value="MFC7317047.1"/>
    <property type="molecule type" value="Genomic_DNA"/>
</dbReference>
<protein>
    <submittedName>
        <fullName evidence="1">Uncharacterized protein</fullName>
    </submittedName>
</protein>
<evidence type="ECO:0000313" key="2">
    <source>
        <dbReference type="Proteomes" id="UP001596547"/>
    </source>
</evidence>
<proteinExistence type="predicted"/>
<accession>A0ABD6A9N0</accession>
<name>A0ABD6A9N0_9EURY</name>
<keyword evidence="2" id="KW-1185">Reference proteome</keyword>
<evidence type="ECO:0000313" key="1">
    <source>
        <dbReference type="EMBL" id="MFC7317047.1"/>
    </source>
</evidence>
<dbReference type="Proteomes" id="UP001596547">
    <property type="component" value="Unassembled WGS sequence"/>
</dbReference>
<dbReference type="GeneID" id="79316299"/>
<dbReference type="RefSeq" id="WP_276303694.1">
    <property type="nucleotide sequence ID" value="NZ_CP119992.1"/>
</dbReference>
<organism evidence="1 2">
    <name type="scientific">Halomarina halobia</name>
    <dbReference type="NCBI Taxonomy" id="3033386"/>
    <lineage>
        <taxon>Archaea</taxon>
        <taxon>Methanobacteriati</taxon>
        <taxon>Methanobacteriota</taxon>
        <taxon>Stenosarchaea group</taxon>
        <taxon>Halobacteria</taxon>
        <taxon>Halobacteriales</taxon>
        <taxon>Natronomonadaceae</taxon>
        <taxon>Halomarina</taxon>
    </lineage>
</organism>
<dbReference type="AlphaFoldDB" id="A0ABD6A9N0"/>